<keyword evidence="3" id="KW-1185">Reference proteome</keyword>
<protein>
    <submittedName>
        <fullName evidence="2">Uncharacterized protein</fullName>
    </submittedName>
</protein>
<accession>A0A9D4ZB69</accession>
<proteinExistence type="predicted"/>
<evidence type="ECO:0000313" key="2">
    <source>
        <dbReference type="EMBL" id="KAI5069068.1"/>
    </source>
</evidence>
<name>A0A9D4ZB69_ADICA</name>
<gene>
    <name evidence="2" type="ORF">GOP47_0015369</name>
</gene>
<dbReference type="EMBL" id="JABFUD020000015">
    <property type="protein sequence ID" value="KAI5069068.1"/>
    <property type="molecule type" value="Genomic_DNA"/>
</dbReference>
<organism evidence="2 3">
    <name type="scientific">Adiantum capillus-veneris</name>
    <name type="common">Maidenhair fern</name>
    <dbReference type="NCBI Taxonomy" id="13818"/>
    <lineage>
        <taxon>Eukaryota</taxon>
        <taxon>Viridiplantae</taxon>
        <taxon>Streptophyta</taxon>
        <taxon>Embryophyta</taxon>
        <taxon>Tracheophyta</taxon>
        <taxon>Polypodiopsida</taxon>
        <taxon>Polypodiidae</taxon>
        <taxon>Polypodiales</taxon>
        <taxon>Pteridineae</taxon>
        <taxon>Pteridaceae</taxon>
        <taxon>Vittarioideae</taxon>
        <taxon>Adiantum</taxon>
    </lineage>
</organism>
<comment type="caution">
    <text evidence="2">The sequence shown here is derived from an EMBL/GenBank/DDBJ whole genome shotgun (WGS) entry which is preliminary data.</text>
</comment>
<sequence length="195" mass="22135">MGMHMPWKVLDDGIQKEVQELLDEAEPPLGLAGWHRRQEGMLEVPHGAPSLSYATGPASLEEVLSESPGESERVWKEVANGQRLQGEPSKPDRNQDESKLRRQAVVLQRESGILRRQIQGRHDMFMKMWGTSVMRPPGLSYENMAAASPFDEKMHGDWITAVVMEIQRGMYSEFLYGLFVGPRWTLRDWSPLGCS</sequence>
<feature type="region of interest" description="Disordered" evidence="1">
    <location>
        <begin position="81"/>
        <end position="100"/>
    </location>
</feature>
<dbReference type="AlphaFoldDB" id="A0A9D4ZB69"/>
<evidence type="ECO:0000256" key="1">
    <source>
        <dbReference type="SAM" id="MobiDB-lite"/>
    </source>
</evidence>
<dbReference type="Proteomes" id="UP000886520">
    <property type="component" value="Chromosome 15"/>
</dbReference>
<feature type="compositionally biased region" description="Basic and acidic residues" evidence="1">
    <location>
        <begin position="89"/>
        <end position="100"/>
    </location>
</feature>
<evidence type="ECO:0000313" key="3">
    <source>
        <dbReference type="Proteomes" id="UP000886520"/>
    </source>
</evidence>
<reference evidence="2" key="1">
    <citation type="submission" date="2021-01" db="EMBL/GenBank/DDBJ databases">
        <title>Adiantum capillus-veneris genome.</title>
        <authorList>
            <person name="Fang Y."/>
            <person name="Liao Q."/>
        </authorList>
    </citation>
    <scope>NUCLEOTIDE SEQUENCE</scope>
    <source>
        <strain evidence="2">H3</strain>
        <tissue evidence="2">Leaf</tissue>
    </source>
</reference>